<sequence>MEYYFHHRIIQNPKLFHPHIQQDYFRCNYYQSIKIKYCILDINHINIWYNLKGMRIDNHNNHQKEFN</sequence>
<protein>
    <submittedName>
        <fullName evidence="1">Uncharacterized protein</fullName>
    </submittedName>
</protein>
<comment type="caution">
    <text evidence="1">The sequence shown here is derived from an EMBL/GenBank/DDBJ whole genome shotgun (WGS) entry which is preliminary data.</text>
</comment>
<dbReference type="AlphaFoldDB" id="A0A8S1NCD8"/>
<organism evidence="1 2">
    <name type="scientific">Paramecium sonneborni</name>
    <dbReference type="NCBI Taxonomy" id="65129"/>
    <lineage>
        <taxon>Eukaryota</taxon>
        <taxon>Sar</taxon>
        <taxon>Alveolata</taxon>
        <taxon>Ciliophora</taxon>
        <taxon>Intramacronucleata</taxon>
        <taxon>Oligohymenophorea</taxon>
        <taxon>Peniculida</taxon>
        <taxon>Parameciidae</taxon>
        <taxon>Paramecium</taxon>
    </lineage>
</organism>
<keyword evidence="2" id="KW-1185">Reference proteome</keyword>
<accession>A0A8S1NCD8</accession>
<dbReference type="Proteomes" id="UP000692954">
    <property type="component" value="Unassembled WGS sequence"/>
</dbReference>
<evidence type="ECO:0000313" key="1">
    <source>
        <dbReference type="EMBL" id="CAD8090278.1"/>
    </source>
</evidence>
<name>A0A8S1NCD8_9CILI</name>
<proteinExistence type="predicted"/>
<dbReference type="EMBL" id="CAJJDN010000055">
    <property type="protein sequence ID" value="CAD8090278.1"/>
    <property type="molecule type" value="Genomic_DNA"/>
</dbReference>
<reference evidence="1" key="1">
    <citation type="submission" date="2021-01" db="EMBL/GenBank/DDBJ databases">
        <authorList>
            <consortium name="Genoscope - CEA"/>
            <person name="William W."/>
        </authorList>
    </citation>
    <scope>NUCLEOTIDE SEQUENCE</scope>
</reference>
<gene>
    <name evidence="1" type="ORF">PSON_ATCC_30995.1.T0550236</name>
</gene>
<evidence type="ECO:0000313" key="2">
    <source>
        <dbReference type="Proteomes" id="UP000692954"/>
    </source>
</evidence>